<dbReference type="InterPro" id="IPR002347">
    <property type="entry name" value="SDR_fam"/>
</dbReference>
<comment type="similarity">
    <text evidence="1">Belongs to the short-chain dehydrogenases/reductases (SDR) family.</text>
</comment>
<name>A0A4Y3NE59_PAEAU</name>
<dbReference type="InterPro" id="IPR020904">
    <property type="entry name" value="Sc_DH/Rdtase_CS"/>
</dbReference>
<proteinExistence type="inferred from homology"/>
<dbReference type="Gene3D" id="3.40.50.720">
    <property type="entry name" value="NAD(P)-binding Rossmann-like Domain"/>
    <property type="match status" value="1"/>
</dbReference>
<dbReference type="PANTHER" id="PTHR42760">
    <property type="entry name" value="SHORT-CHAIN DEHYDROGENASES/REDUCTASES FAMILY MEMBER"/>
    <property type="match status" value="1"/>
</dbReference>
<sequence length="262" mass="27047">MTDTGSTDTAPLRAPFDLTGSTTAITGASRGIGLGIALGMVRAGSNIVALQRGPLAPELAKAAAEAGVIAEAVAIDLSSQDSVTQAIETTLATHRIDVLVNNAGTQIRHDSVEFPLEDFDAVMNINTRAVFQLCQGFGKAMVERGHGKIINLASLLSFQGGLRVPAYAASKGAVAQLTKALCNEWAPHGVNVNAVAPGYIATDMNQALLADSARNEQISSRIPAARWGSGHDLAGAVVFLASPAADYVHGVVLPVDGGWLAR</sequence>
<protein>
    <submittedName>
        <fullName evidence="3">2-deoxy-D-gluconate 3-dehydrogenase</fullName>
    </submittedName>
</protein>
<comment type="caution">
    <text evidence="3">The sequence shown here is derived from an EMBL/GenBank/DDBJ whole genome shotgun (WGS) entry which is preliminary data.</text>
</comment>
<dbReference type="AlphaFoldDB" id="A0A4Y3NE59"/>
<gene>
    <name evidence="3" type="ORF">AAU01_22880</name>
</gene>
<dbReference type="Proteomes" id="UP000317715">
    <property type="component" value="Unassembled WGS sequence"/>
</dbReference>
<evidence type="ECO:0000313" key="4">
    <source>
        <dbReference type="Proteomes" id="UP000317715"/>
    </source>
</evidence>
<reference evidence="3 4" key="1">
    <citation type="submission" date="2019-06" db="EMBL/GenBank/DDBJ databases">
        <title>Whole genome shotgun sequence of Paenarthrobacter aurescens NBRC 12136.</title>
        <authorList>
            <person name="Hosoyama A."/>
            <person name="Uohara A."/>
            <person name="Ohji S."/>
            <person name="Ichikawa N."/>
        </authorList>
    </citation>
    <scope>NUCLEOTIDE SEQUENCE [LARGE SCALE GENOMIC DNA]</scope>
    <source>
        <strain evidence="3 4">NBRC 12136</strain>
    </source>
</reference>
<dbReference type="EMBL" id="BJMD01000013">
    <property type="protein sequence ID" value="GEB19533.1"/>
    <property type="molecule type" value="Genomic_DNA"/>
</dbReference>
<dbReference type="PRINTS" id="PR00080">
    <property type="entry name" value="SDRFAMILY"/>
</dbReference>
<dbReference type="FunFam" id="3.40.50.720:FF:000084">
    <property type="entry name" value="Short-chain dehydrogenase reductase"/>
    <property type="match status" value="1"/>
</dbReference>
<dbReference type="SUPFAM" id="SSF51735">
    <property type="entry name" value="NAD(P)-binding Rossmann-fold domains"/>
    <property type="match status" value="1"/>
</dbReference>
<keyword evidence="2" id="KW-0560">Oxidoreductase</keyword>
<dbReference type="RefSeq" id="WP_170224920.1">
    <property type="nucleotide sequence ID" value="NZ_BAAAWK010000001.1"/>
</dbReference>
<dbReference type="Pfam" id="PF13561">
    <property type="entry name" value="adh_short_C2"/>
    <property type="match status" value="1"/>
</dbReference>
<evidence type="ECO:0000256" key="2">
    <source>
        <dbReference type="ARBA" id="ARBA00023002"/>
    </source>
</evidence>
<evidence type="ECO:0000313" key="3">
    <source>
        <dbReference type="EMBL" id="GEB19533.1"/>
    </source>
</evidence>
<accession>A0A4Y3NE59</accession>
<evidence type="ECO:0000256" key="1">
    <source>
        <dbReference type="ARBA" id="ARBA00006484"/>
    </source>
</evidence>
<organism evidence="3 4">
    <name type="scientific">Paenarthrobacter aurescens</name>
    <name type="common">Arthrobacter aurescens</name>
    <dbReference type="NCBI Taxonomy" id="43663"/>
    <lineage>
        <taxon>Bacteria</taxon>
        <taxon>Bacillati</taxon>
        <taxon>Actinomycetota</taxon>
        <taxon>Actinomycetes</taxon>
        <taxon>Micrococcales</taxon>
        <taxon>Micrococcaceae</taxon>
        <taxon>Paenarthrobacter</taxon>
    </lineage>
</organism>
<keyword evidence="4" id="KW-1185">Reference proteome</keyword>
<dbReference type="PANTHER" id="PTHR42760:SF5">
    <property type="entry name" value="2-DEHYDRO-3-DEOXY-D-GLUCONATE 5-DEHYDROGENASE"/>
    <property type="match status" value="1"/>
</dbReference>
<dbReference type="PROSITE" id="PS00061">
    <property type="entry name" value="ADH_SHORT"/>
    <property type="match status" value="1"/>
</dbReference>
<dbReference type="GO" id="GO:0016616">
    <property type="term" value="F:oxidoreductase activity, acting on the CH-OH group of donors, NAD or NADP as acceptor"/>
    <property type="evidence" value="ECO:0007669"/>
    <property type="project" value="TreeGrafter"/>
</dbReference>
<dbReference type="InterPro" id="IPR036291">
    <property type="entry name" value="NAD(P)-bd_dom_sf"/>
</dbReference>
<dbReference type="GeneID" id="97302845"/>
<dbReference type="PRINTS" id="PR00081">
    <property type="entry name" value="GDHRDH"/>
</dbReference>